<keyword evidence="5" id="KW-1185">Reference proteome</keyword>
<dbReference type="InterPro" id="IPR003033">
    <property type="entry name" value="SCP2_sterol-bd_dom"/>
</dbReference>
<evidence type="ECO:0000256" key="2">
    <source>
        <dbReference type="SAM" id="Phobius"/>
    </source>
</evidence>
<sequence>MNAKYSRLPSSDPLEEVKLDFGSAFSYSNNQMSDNYGLPPTGEYKSAFTYKDWTPQNKTDIRYVKVKPSCFSQTCHWILTGLAIILVILTCPVSLWFCIKKVSHYERIVIFRLGRMRPVKQQGIVFILPCVDKIERVDLRIKAFNVPPQHLITHDRGLIEVGADIYYKITSVERYITGIQDMNHSLRILVQSSLKNNFVQKTLHDIETDKLGITGEILEGSNKTCKNWGVVIHEVRISPIKVLKRPENNSGMPAGLPQTFQQLASAFLQASASGDATNGPLPIIPEAVTVLPDSGAAGVDDALLHNIPTPREFIGLIKTVLSESMVRSVGSVYMFQLSGQDGGVFYLDLKNGGGDAGEGLPPNGEPDTTLTLTVPDMQSMFIGQLKPLQAYMSGRLKVAGDLSAATQLGDVIKTVMKKVKEDRKDTFIV</sequence>
<evidence type="ECO:0000313" key="4">
    <source>
        <dbReference type="EMBL" id="CAC5405771.1"/>
    </source>
</evidence>
<dbReference type="Pfam" id="PF02036">
    <property type="entry name" value="SCP2"/>
    <property type="match status" value="1"/>
</dbReference>
<dbReference type="InterPro" id="IPR001107">
    <property type="entry name" value="Band_7"/>
</dbReference>
<dbReference type="PRINTS" id="PR00721">
    <property type="entry name" value="STOMATIN"/>
</dbReference>
<dbReference type="SMART" id="SM00244">
    <property type="entry name" value="PHB"/>
    <property type="match status" value="1"/>
</dbReference>
<dbReference type="PANTHER" id="PTHR10264">
    <property type="entry name" value="BAND 7 PROTEIN-RELATED"/>
    <property type="match status" value="1"/>
</dbReference>
<dbReference type="InterPro" id="IPR001972">
    <property type="entry name" value="Stomatin_HflK_fam"/>
</dbReference>
<comment type="similarity">
    <text evidence="1">Belongs to the band 7/mec-2 family.</text>
</comment>
<dbReference type="OrthoDB" id="3592703at2759"/>
<accession>A0A6J8DDQ9</accession>
<evidence type="ECO:0000256" key="1">
    <source>
        <dbReference type="ARBA" id="ARBA00008164"/>
    </source>
</evidence>
<keyword evidence="2" id="KW-0812">Transmembrane</keyword>
<dbReference type="Proteomes" id="UP000507470">
    <property type="component" value="Unassembled WGS sequence"/>
</dbReference>
<dbReference type="SUPFAM" id="SSF117892">
    <property type="entry name" value="Band 7/SPFH domain"/>
    <property type="match status" value="1"/>
</dbReference>
<dbReference type="SUPFAM" id="SSF55718">
    <property type="entry name" value="SCP-like"/>
    <property type="match status" value="1"/>
</dbReference>
<reference evidence="4 5" key="1">
    <citation type="submission" date="2020-06" db="EMBL/GenBank/DDBJ databases">
        <authorList>
            <person name="Li R."/>
            <person name="Bekaert M."/>
        </authorList>
    </citation>
    <scope>NUCLEOTIDE SEQUENCE [LARGE SCALE GENOMIC DNA]</scope>
    <source>
        <strain evidence="5">wild</strain>
    </source>
</reference>
<dbReference type="EMBL" id="CACVKT020007137">
    <property type="protein sequence ID" value="CAC5405771.1"/>
    <property type="molecule type" value="Genomic_DNA"/>
</dbReference>
<organism evidence="4 5">
    <name type="scientific">Mytilus coruscus</name>
    <name type="common">Sea mussel</name>
    <dbReference type="NCBI Taxonomy" id="42192"/>
    <lineage>
        <taxon>Eukaryota</taxon>
        <taxon>Metazoa</taxon>
        <taxon>Spiralia</taxon>
        <taxon>Lophotrochozoa</taxon>
        <taxon>Mollusca</taxon>
        <taxon>Bivalvia</taxon>
        <taxon>Autobranchia</taxon>
        <taxon>Pteriomorphia</taxon>
        <taxon>Mytilida</taxon>
        <taxon>Mytiloidea</taxon>
        <taxon>Mytilidae</taxon>
        <taxon>Mytilinae</taxon>
        <taxon>Mytilus</taxon>
    </lineage>
</organism>
<dbReference type="InterPro" id="IPR043202">
    <property type="entry name" value="Band-7_stomatin-like"/>
</dbReference>
<name>A0A6J8DDQ9_MYTCO</name>
<feature type="domain" description="Band 7" evidence="3">
    <location>
        <begin position="97"/>
        <end position="250"/>
    </location>
</feature>
<dbReference type="Gene3D" id="3.30.1050.10">
    <property type="entry name" value="SCP2 sterol-binding domain"/>
    <property type="match status" value="1"/>
</dbReference>
<gene>
    <name evidence="4" type="ORF">MCOR_39428</name>
</gene>
<dbReference type="FunFam" id="3.30.479.30:FF:000004">
    <property type="entry name" value="Putative membrane protease family, stomatin"/>
    <property type="match status" value="1"/>
</dbReference>
<dbReference type="Pfam" id="PF01145">
    <property type="entry name" value="Band_7"/>
    <property type="match status" value="1"/>
</dbReference>
<keyword evidence="2" id="KW-1133">Transmembrane helix</keyword>
<dbReference type="PANTHER" id="PTHR10264:SF130">
    <property type="entry name" value="STOMATIN-LIKE PROTEIN 1"/>
    <property type="match status" value="1"/>
</dbReference>
<dbReference type="Gene3D" id="3.30.479.30">
    <property type="entry name" value="Band 7 domain"/>
    <property type="match status" value="1"/>
</dbReference>
<dbReference type="AlphaFoldDB" id="A0A6J8DDQ9"/>
<evidence type="ECO:0000259" key="3">
    <source>
        <dbReference type="SMART" id="SM00244"/>
    </source>
</evidence>
<dbReference type="GO" id="GO:0009898">
    <property type="term" value="C:cytoplasmic side of plasma membrane"/>
    <property type="evidence" value="ECO:0007669"/>
    <property type="project" value="UniProtKB-ARBA"/>
</dbReference>
<proteinExistence type="inferred from homology"/>
<dbReference type="InterPro" id="IPR036527">
    <property type="entry name" value="SCP2_sterol-bd_dom_sf"/>
</dbReference>
<evidence type="ECO:0000313" key="5">
    <source>
        <dbReference type="Proteomes" id="UP000507470"/>
    </source>
</evidence>
<keyword evidence="2" id="KW-0472">Membrane</keyword>
<protein>
    <recommendedName>
        <fullName evidence="3">Band 7 domain-containing protein</fullName>
    </recommendedName>
</protein>
<dbReference type="InterPro" id="IPR036013">
    <property type="entry name" value="Band_7/SPFH_dom_sf"/>
</dbReference>
<feature type="transmembrane region" description="Helical" evidence="2">
    <location>
        <begin position="77"/>
        <end position="99"/>
    </location>
</feature>